<dbReference type="AlphaFoldDB" id="A1VQA7"/>
<evidence type="ECO:0000256" key="1">
    <source>
        <dbReference type="SAM" id="SignalP"/>
    </source>
</evidence>
<keyword evidence="3" id="KW-1185">Reference proteome</keyword>
<protein>
    <recommendedName>
        <fullName evidence="4">Permuted papain-like amidase enzyme, YaeF/YiiX, C92 family</fullName>
    </recommendedName>
</protein>
<sequence>MRHTGSMVVAMAFMLMAIPVHAEPEAWRERVIAAVRPGAVVARRGLDNDPITQAVLLGQGGGRWSHVGIAVQLIPDGPIYIESAMPGAGTMLEKPEVFFSIEQALEGEVLLMPVDKVDAVQSAAKSLLGRPFDDQLALDDDGKKLYCTELVAIALRSAGVLKDLPMRSIPFLSQNVIAPDDLVAAASATVL</sequence>
<keyword evidence="1" id="KW-0732">Signal</keyword>
<dbReference type="SUPFAM" id="SSF54001">
    <property type="entry name" value="Cysteine proteinases"/>
    <property type="match status" value="1"/>
</dbReference>
<feature type="chain" id="PRO_5002639749" description="Permuted papain-like amidase enzyme, YaeF/YiiX, C92 family" evidence="1">
    <location>
        <begin position="23"/>
        <end position="191"/>
    </location>
</feature>
<evidence type="ECO:0008006" key="4">
    <source>
        <dbReference type="Google" id="ProtNLM"/>
    </source>
</evidence>
<proteinExistence type="predicted"/>
<name>A1VQA7_POLNA</name>
<evidence type="ECO:0000313" key="2">
    <source>
        <dbReference type="EMBL" id="ABM37835.1"/>
    </source>
</evidence>
<dbReference type="KEGG" id="pna:Pnap_2532"/>
<dbReference type="HOGENOM" id="CLU_1420310_0_0_4"/>
<accession>A1VQA7</accession>
<gene>
    <name evidence="2" type="ordered locus">Pnap_2532</name>
</gene>
<dbReference type="Gene3D" id="3.90.1720.10">
    <property type="entry name" value="endopeptidase domain like (from Nostoc punctiforme)"/>
    <property type="match status" value="1"/>
</dbReference>
<evidence type="ECO:0000313" key="3">
    <source>
        <dbReference type="Proteomes" id="UP000000644"/>
    </source>
</evidence>
<organism evidence="2 3">
    <name type="scientific">Polaromonas naphthalenivorans (strain CJ2)</name>
    <dbReference type="NCBI Taxonomy" id="365044"/>
    <lineage>
        <taxon>Bacteria</taxon>
        <taxon>Pseudomonadati</taxon>
        <taxon>Pseudomonadota</taxon>
        <taxon>Betaproteobacteria</taxon>
        <taxon>Burkholderiales</taxon>
        <taxon>Comamonadaceae</taxon>
        <taxon>Polaromonas</taxon>
    </lineage>
</organism>
<dbReference type="InterPro" id="IPR038765">
    <property type="entry name" value="Papain-like_cys_pep_sf"/>
</dbReference>
<dbReference type="EMBL" id="CP000529">
    <property type="protein sequence ID" value="ABM37835.1"/>
    <property type="molecule type" value="Genomic_DNA"/>
</dbReference>
<reference evidence="3" key="1">
    <citation type="journal article" date="2009" name="Environ. Microbiol.">
        <title>The genome of Polaromonas naphthalenivorans strain CJ2, isolated from coal tar-contaminated sediment, reveals physiological and metabolic versatility and evolution through extensive horizontal gene transfer.</title>
        <authorList>
            <person name="Yagi J.M."/>
            <person name="Sims D."/>
            <person name="Brettin T."/>
            <person name="Bruce D."/>
            <person name="Madsen E.L."/>
        </authorList>
    </citation>
    <scope>NUCLEOTIDE SEQUENCE [LARGE SCALE GENOMIC DNA]</scope>
    <source>
        <strain evidence="3">CJ2</strain>
    </source>
</reference>
<feature type="signal peptide" evidence="1">
    <location>
        <begin position="1"/>
        <end position="22"/>
    </location>
</feature>
<dbReference type="Proteomes" id="UP000000644">
    <property type="component" value="Chromosome"/>
</dbReference>